<evidence type="ECO:0000256" key="2">
    <source>
        <dbReference type="SAM" id="Phobius"/>
    </source>
</evidence>
<evidence type="ECO:0000256" key="1">
    <source>
        <dbReference type="SAM" id="MobiDB-lite"/>
    </source>
</evidence>
<dbReference type="AlphaFoldDB" id="A0A1B6C9L7"/>
<keyword evidence="2" id="KW-0812">Transmembrane</keyword>
<protein>
    <submittedName>
        <fullName evidence="3">Uncharacterized protein</fullName>
    </submittedName>
</protein>
<keyword evidence="2" id="KW-1133">Transmembrane helix</keyword>
<reference evidence="3" key="1">
    <citation type="submission" date="2015-12" db="EMBL/GenBank/DDBJ databases">
        <title>De novo transcriptome assembly of four potential Pierce s Disease insect vectors from Arizona vineyards.</title>
        <authorList>
            <person name="Tassone E.E."/>
        </authorList>
    </citation>
    <scope>NUCLEOTIDE SEQUENCE</scope>
</reference>
<dbReference type="EMBL" id="GEDC01027110">
    <property type="protein sequence ID" value="JAS10188.1"/>
    <property type="molecule type" value="Transcribed_RNA"/>
</dbReference>
<gene>
    <name evidence="3" type="ORF">g.24047</name>
</gene>
<proteinExistence type="predicted"/>
<sequence>MFFTTIFFKMFYIILLYICLNISSLNCQYNSINVKTVLFRESDLSKKCWCPYDINLLSSRKVFQDLIPKLTPTNFPLMLKYFKVTEETIIKFTQPGYQRETLIFAFYDVIGGYLQSIAIPMAKESFYAGNTNYDTMNQLIETLKQIKIKLETDGRLWSRPISLNKSPTHVVPLELELTNPDQACNHLATRNFCPSIPYLDDDIIPGAVAIPLRAQNLFSLMRPGSSHVLVRYYMLVMQCMSNSTEKEILAFNHKFHEWIIIKVVPHLYEQNRWYPGFGSIMRIIKTMDHRGLSSNAKYQRRIVNGSYALEESLFNSTCGYSAKAYTLIESRQFLGAIFIFVLTLLFIFCFCCCYWCITKKQEEYKKYIEANGKDTSKLNAAFSVYCGLKDYSYIQPGEILITENPSYSFQKMSFNIVSQGTSEEAESIESTDSSSYTDKKKSI</sequence>
<feature type="region of interest" description="Disordered" evidence="1">
    <location>
        <begin position="421"/>
        <end position="443"/>
    </location>
</feature>
<evidence type="ECO:0000313" key="3">
    <source>
        <dbReference type="EMBL" id="JAS10188.1"/>
    </source>
</evidence>
<name>A0A1B6C9L7_9HEMI</name>
<organism evidence="3">
    <name type="scientific">Clastoptera arizonana</name>
    <name type="common">Arizona spittle bug</name>
    <dbReference type="NCBI Taxonomy" id="38151"/>
    <lineage>
        <taxon>Eukaryota</taxon>
        <taxon>Metazoa</taxon>
        <taxon>Ecdysozoa</taxon>
        <taxon>Arthropoda</taxon>
        <taxon>Hexapoda</taxon>
        <taxon>Insecta</taxon>
        <taxon>Pterygota</taxon>
        <taxon>Neoptera</taxon>
        <taxon>Paraneoptera</taxon>
        <taxon>Hemiptera</taxon>
        <taxon>Auchenorrhyncha</taxon>
        <taxon>Cercopoidea</taxon>
        <taxon>Clastopteridae</taxon>
        <taxon>Clastoptera</taxon>
    </lineage>
</organism>
<accession>A0A1B6C9L7</accession>
<feature type="transmembrane region" description="Helical" evidence="2">
    <location>
        <begin position="333"/>
        <end position="357"/>
    </location>
</feature>
<keyword evidence="2" id="KW-0472">Membrane</keyword>